<keyword evidence="1" id="KW-0677">Repeat</keyword>
<accession>A0A395HQ17</accession>
<dbReference type="RefSeq" id="XP_025548519.1">
    <property type="nucleotide sequence ID" value="XM_025696441.1"/>
</dbReference>
<evidence type="ECO:0000256" key="1">
    <source>
        <dbReference type="ARBA" id="ARBA00022737"/>
    </source>
</evidence>
<dbReference type="Proteomes" id="UP000248961">
    <property type="component" value="Unassembled WGS sequence"/>
</dbReference>
<dbReference type="GeneID" id="37200730"/>
<dbReference type="Pfam" id="PF24883">
    <property type="entry name" value="NPHP3_N"/>
    <property type="match status" value="1"/>
</dbReference>
<dbReference type="STRING" id="1450537.A0A395HQ17"/>
<dbReference type="AlphaFoldDB" id="A0A395HQ17"/>
<evidence type="ECO:0000313" key="4">
    <source>
        <dbReference type="EMBL" id="RAL09365.1"/>
    </source>
</evidence>
<evidence type="ECO:0000313" key="5">
    <source>
        <dbReference type="Proteomes" id="UP000248961"/>
    </source>
</evidence>
<keyword evidence="5" id="KW-1185">Reference proteome</keyword>
<keyword evidence="2" id="KW-0175">Coiled coil</keyword>
<reference evidence="4 5" key="1">
    <citation type="submission" date="2018-02" db="EMBL/GenBank/DDBJ databases">
        <title>The genomes of Aspergillus section Nigri reveals drivers in fungal speciation.</title>
        <authorList>
            <consortium name="DOE Joint Genome Institute"/>
            <person name="Vesth T.C."/>
            <person name="Nybo J."/>
            <person name="Theobald S."/>
            <person name="Brandl J."/>
            <person name="Frisvad J.C."/>
            <person name="Nielsen K.F."/>
            <person name="Lyhne E.K."/>
            <person name="Kogle M.E."/>
            <person name="Kuo A."/>
            <person name="Riley R."/>
            <person name="Clum A."/>
            <person name="Nolan M."/>
            <person name="Lipzen A."/>
            <person name="Salamov A."/>
            <person name="Henrissat B."/>
            <person name="Wiebenga A."/>
            <person name="De vries R.P."/>
            <person name="Grigoriev I.V."/>
            <person name="Mortensen U.H."/>
            <person name="Andersen M.R."/>
            <person name="Baker S.E."/>
        </authorList>
    </citation>
    <scope>NUCLEOTIDE SEQUENCE [LARGE SCALE GENOMIC DNA]</scope>
    <source>
        <strain evidence="4 5">CBS 101889</strain>
    </source>
</reference>
<feature type="coiled-coil region" evidence="2">
    <location>
        <begin position="341"/>
        <end position="375"/>
    </location>
</feature>
<evidence type="ECO:0000259" key="3">
    <source>
        <dbReference type="Pfam" id="PF24883"/>
    </source>
</evidence>
<feature type="domain" description="Nephrocystin 3-like N-terminal" evidence="3">
    <location>
        <begin position="444"/>
        <end position="621"/>
    </location>
</feature>
<organism evidence="4 5">
    <name type="scientific">Aspergillus homomorphus (strain CBS 101889)</name>
    <dbReference type="NCBI Taxonomy" id="1450537"/>
    <lineage>
        <taxon>Eukaryota</taxon>
        <taxon>Fungi</taxon>
        <taxon>Dikarya</taxon>
        <taxon>Ascomycota</taxon>
        <taxon>Pezizomycotina</taxon>
        <taxon>Eurotiomycetes</taxon>
        <taxon>Eurotiomycetidae</taxon>
        <taxon>Eurotiales</taxon>
        <taxon>Aspergillaceae</taxon>
        <taxon>Aspergillus</taxon>
        <taxon>Aspergillus subgen. Circumdati</taxon>
    </lineage>
</organism>
<dbReference type="PANTHER" id="PTHR40619">
    <property type="entry name" value="FUNGAL STAND N-TERMINAL GOODBYE DOMAIN-CONTAINING PROTEIN"/>
    <property type="match status" value="1"/>
</dbReference>
<dbReference type="OrthoDB" id="5419927at2759"/>
<protein>
    <recommendedName>
        <fullName evidence="3">Nephrocystin 3-like N-terminal domain-containing protein</fullName>
    </recommendedName>
</protein>
<dbReference type="VEuPathDB" id="FungiDB:BO97DRAFT_416863"/>
<evidence type="ECO:0000256" key="2">
    <source>
        <dbReference type="SAM" id="Coils"/>
    </source>
</evidence>
<dbReference type="InterPro" id="IPR056884">
    <property type="entry name" value="NPHP3-like_N"/>
</dbReference>
<sequence length="670" mass="75284">MHYLQLSPFSVFGLFLRPTQSERLTMAESKQLQLDGESMAVAFVKNRLPASHPMFDYYNRTVGEEIAEDEGEEDDAPSRPAFTQARTMTFWANLFPQAMAKFNQSSPSRQREQKTYTIRDKADWDSVVDTLEAARDHYQPTEISGHKWGWRSWTRARRRAADHVEPVAEVVRTAAAVAPSNPYSTPVLASLGIILQAVKASSNVRTRTLEGLKDLIPVFSEAELFLSTFPKDDYINKASLDLAVATLDAIDRAITFFSSNEFFRGVKAILAGGQYESALLKSLDQIQNKSQTLNEEARKSYSHENHIAIQQSRQRDKGNKAFQAIVTNGIKKIQDLMAEHMMQMESDRLRAESDLQRKNDELEAAREEIRYLQSRKGWLHGDFLDVIPLEDRLSRPHTPTVPTYLSLVTLRRMLGVPELDQFDMHSVANLRGRLPEKEQAQAEQALHTAEFHQWLVAPASCQLLAVCDRPAATTQVGVSALSVLACTITQAMQAQPRFIALVFFAGRQAERVSVGEGEASGGPTALVRCLIDQLLRQHDYDLRRQALAGDVMGSLDEQIELLESLVRQLPFTRTLCCLIDGVVLLERDDEYAAAALPVLLRLIKLVHDPSVRAPLKLLFTSTPGPTFIRKAFVSPEEVLNVRALASHGQIPSDERVARELGEAFYEEEQW</sequence>
<name>A0A395HQ17_ASPHC</name>
<dbReference type="EMBL" id="KZ824304">
    <property type="protein sequence ID" value="RAL09365.1"/>
    <property type="molecule type" value="Genomic_DNA"/>
</dbReference>
<dbReference type="PANTHER" id="PTHR40619:SF3">
    <property type="entry name" value="FUNGAL STAND N-TERMINAL GOODBYE DOMAIN-CONTAINING PROTEIN"/>
    <property type="match status" value="1"/>
</dbReference>
<gene>
    <name evidence="4" type="ORF">BO97DRAFT_416863</name>
</gene>
<proteinExistence type="predicted"/>